<dbReference type="InterPro" id="IPR008613">
    <property type="entry name" value="Excalibur_Ca-bd_domain"/>
</dbReference>
<dbReference type="Proteomes" id="UP000377595">
    <property type="component" value="Unassembled WGS sequence"/>
</dbReference>
<evidence type="ECO:0000313" key="4">
    <source>
        <dbReference type="EMBL" id="GES18875.1"/>
    </source>
</evidence>
<dbReference type="SMART" id="SM00740">
    <property type="entry name" value="PASTA"/>
    <property type="match status" value="1"/>
</dbReference>
<name>A0A5M3XB19_9ACTN</name>
<keyword evidence="2" id="KW-1133">Transmembrane helix</keyword>
<dbReference type="SMART" id="SM00894">
    <property type="entry name" value="Excalibur"/>
    <property type="match status" value="1"/>
</dbReference>
<dbReference type="CDD" id="cd06577">
    <property type="entry name" value="PASTA_pknB"/>
    <property type="match status" value="1"/>
</dbReference>
<evidence type="ECO:0000256" key="2">
    <source>
        <dbReference type="SAM" id="Phobius"/>
    </source>
</evidence>
<proteinExistence type="predicted"/>
<gene>
    <name evidence="4" type="ORF">Aple_017700</name>
</gene>
<accession>A0A5M3XB19</accession>
<evidence type="ECO:0000256" key="1">
    <source>
        <dbReference type="SAM" id="MobiDB-lite"/>
    </source>
</evidence>
<keyword evidence="2" id="KW-0472">Membrane</keyword>
<protein>
    <recommendedName>
        <fullName evidence="3">PASTA domain-containing protein</fullName>
    </recommendedName>
</protein>
<evidence type="ECO:0000259" key="3">
    <source>
        <dbReference type="PROSITE" id="PS51178"/>
    </source>
</evidence>
<dbReference type="EMBL" id="BLAF01000009">
    <property type="protein sequence ID" value="GES18875.1"/>
    <property type="molecule type" value="Genomic_DNA"/>
</dbReference>
<evidence type="ECO:0000313" key="5">
    <source>
        <dbReference type="Proteomes" id="UP000377595"/>
    </source>
</evidence>
<feature type="transmembrane region" description="Helical" evidence="2">
    <location>
        <begin position="59"/>
        <end position="82"/>
    </location>
</feature>
<organism evidence="4 5">
    <name type="scientific">Acrocarpospora pleiomorpha</name>
    <dbReference type="NCBI Taxonomy" id="90975"/>
    <lineage>
        <taxon>Bacteria</taxon>
        <taxon>Bacillati</taxon>
        <taxon>Actinomycetota</taxon>
        <taxon>Actinomycetes</taxon>
        <taxon>Streptosporangiales</taxon>
        <taxon>Streptosporangiaceae</taxon>
        <taxon>Acrocarpospora</taxon>
    </lineage>
</organism>
<reference evidence="4 5" key="1">
    <citation type="submission" date="2019-10" db="EMBL/GenBank/DDBJ databases">
        <title>Whole genome shotgun sequence of Acrocarpospora pleiomorpha NBRC 16267.</title>
        <authorList>
            <person name="Ichikawa N."/>
            <person name="Kimura A."/>
            <person name="Kitahashi Y."/>
            <person name="Komaki H."/>
            <person name="Oguchi A."/>
        </authorList>
    </citation>
    <scope>NUCLEOTIDE SEQUENCE [LARGE SCALE GENOMIC DNA]</scope>
    <source>
        <strain evidence="4 5">NBRC 16267</strain>
    </source>
</reference>
<dbReference type="InterPro" id="IPR005543">
    <property type="entry name" value="PASTA_dom"/>
</dbReference>
<feature type="region of interest" description="Disordered" evidence="1">
    <location>
        <begin position="19"/>
        <end position="47"/>
    </location>
</feature>
<dbReference type="AlphaFoldDB" id="A0A5M3XB19"/>
<keyword evidence="5" id="KW-1185">Reference proteome</keyword>
<dbReference type="Gene3D" id="3.30.10.20">
    <property type="match status" value="1"/>
</dbReference>
<feature type="compositionally biased region" description="Low complexity" evidence="1">
    <location>
        <begin position="27"/>
        <end position="39"/>
    </location>
</feature>
<dbReference type="Pfam" id="PF05901">
    <property type="entry name" value="Excalibur"/>
    <property type="match status" value="1"/>
</dbReference>
<keyword evidence="2" id="KW-0812">Transmembrane</keyword>
<feature type="domain" description="PASTA" evidence="3">
    <location>
        <begin position="122"/>
        <end position="194"/>
    </location>
</feature>
<comment type="caution">
    <text evidence="4">The sequence shown here is derived from an EMBL/GenBank/DDBJ whole genome shotgun (WGS) entry which is preliminary data.</text>
</comment>
<feature type="region of interest" description="Disordered" evidence="1">
    <location>
        <begin position="194"/>
        <end position="251"/>
    </location>
</feature>
<dbReference type="Pfam" id="PF03793">
    <property type="entry name" value="PASTA"/>
    <property type="match status" value="1"/>
</dbReference>
<sequence length="275" mass="29834">MTSQPPWQIIRPHSVTTSLPLESPMSQQYGQPPYGQQPGFYPPPPRKSRVADMSSYRTALIFAIAVFLTAGLALVMVFPVAAPEVPARHALVRSAVASTAPARVAEADMAEWQPQDAGAVREPVSVVMPDVIGDTLPDAETTLIDAGFTELDYRDCAGENGLKRWDASWIVREQNPAAGESVMSDTQVRLCAERYGDDDPEPSESSSPDEGTADDDQSPTSPSPSPSGGDDNEDQRFDTCAEANAAGYGDYVRGQDVEYDWYEDRDNDGVVCERN</sequence>
<dbReference type="PROSITE" id="PS51178">
    <property type="entry name" value="PASTA"/>
    <property type="match status" value="1"/>
</dbReference>